<evidence type="ECO:0000313" key="2">
    <source>
        <dbReference type="Proteomes" id="UP001597013"/>
    </source>
</evidence>
<dbReference type="EMBL" id="JBHTJL010000003">
    <property type="protein sequence ID" value="MFD1061902.1"/>
    <property type="molecule type" value="Genomic_DNA"/>
</dbReference>
<keyword evidence="2" id="KW-1185">Reference proteome</keyword>
<gene>
    <name evidence="1" type="ORF">ACFQ1Q_01490</name>
</gene>
<dbReference type="RefSeq" id="WP_386127244.1">
    <property type="nucleotide sequence ID" value="NZ_JBHTJL010000003.1"/>
</dbReference>
<name>A0ABW3N2N5_9FLAO</name>
<dbReference type="Proteomes" id="UP001597013">
    <property type="component" value="Unassembled WGS sequence"/>
</dbReference>
<evidence type="ECO:0000313" key="1">
    <source>
        <dbReference type="EMBL" id="MFD1061902.1"/>
    </source>
</evidence>
<comment type="caution">
    <text evidence="1">The sequence shown here is derived from an EMBL/GenBank/DDBJ whole genome shotgun (WGS) entry which is preliminary data.</text>
</comment>
<sequence length="129" mass="15379">MIFIISFSLAGCYSKSSTNPEEVYKYWLGEKPPKELKIINGSYYQSPHFTLEYEVFLEMEVTKTWWKDFIRINNLSLDNTSSDFLTELPEWFKFNSSYTKYSNKDKYDRSAYFINLKNGKCFIYETLGI</sequence>
<organism evidence="1 2">
    <name type="scientific">Winogradskyella litorisediminis</name>
    <dbReference type="NCBI Taxonomy" id="1156618"/>
    <lineage>
        <taxon>Bacteria</taxon>
        <taxon>Pseudomonadati</taxon>
        <taxon>Bacteroidota</taxon>
        <taxon>Flavobacteriia</taxon>
        <taxon>Flavobacteriales</taxon>
        <taxon>Flavobacteriaceae</taxon>
        <taxon>Winogradskyella</taxon>
    </lineage>
</organism>
<reference evidence="2" key="1">
    <citation type="journal article" date="2019" name="Int. J. Syst. Evol. Microbiol.">
        <title>The Global Catalogue of Microorganisms (GCM) 10K type strain sequencing project: providing services to taxonomists for standard genome sequencing and annotation.</title>
        <authorList>
            <consortium name="The Broad Institute Genomics Platform"/>
            <consortium name="The Broad Institute Genome Sequencing Center for Infectious Disease"/>
            <person name="Wu L."/>
            <person name="Ma J."/>
        </authorList>
    </citation>
    <scope>NUCLEOTIDE SEQUENCE [LARGE SCALE GENOMIC DNA]</scope>
    <source>
        <strain evidence="2">CCUG 62215</strain>
    </source>
</reference>
<evidence type="ECO:0008006" key="3">
    <source>
        <dbReference type="Google" id="ProtNLM"/>
    </source>
</evidence>
<accession>A0ABW3N2N5</accession>
<protein>
    <recommendedName>
        <fullName evidence="3">Lipoprotein</fullName>
    </recommendedName>
</protein>
<proteinExistence type="predicted"/>